<dbReference type="GO" id="GO:0046872">
    <property type="term" value="F:metal ion binding"/>
    <property type="evidence" value="ECO:0007669"/>
    <property type="project" value="UniProtKB-KW"/>
</dbReference>
<dbReference type="InterPro" id="IPR036676">
    <property type="entry name" value="PurM-like_C_sf"/>
</dbReference>
<dbReference type="EMBL" id="RQTK01002310">
    <property type="protein sequence ID" value="RUS68565.1"/>
    <property type="molecule type" value="Genomic_DNA"/>
</dbReference>
<dbReference type="InterPro" id="IPR029057">
    <property type="entry name" value="PRTase-like"/>
</dbReference>
<dbReference type="PROSITE" id="PS51273">
    <property type="entry name" value="GATASE_TYPE_1"/>
    <property type="match status" value="1"/>
</dbReference>
<dbReference type="InterPro" id="IPR055181">
    <property type="entry name" value="FGAR-AT_PurM_N-like"/>
</dbReference>
<dbReference type="NCBIfam" id="TIGR01735">
    <property type="entry name" value="FGAM_synt"/>
    <property type="match status" value="1"/>
</dbReference>
<dbReference type="Gene3D" id="3.30.1330.10">
    <property type="entry name" value="PurM-like, N-terminal domain"/>
    <property type="match status" value="2"/>
</dbReference>
<evidence type="ECO:0000256" key="7">
    <source>
        <dbReference type="ARBA" id="ARBA00022741"/>
    </source>
</evidence>
<dbReference type="GO" id="GO:0006189">
    <property type="term" value="P:'de novo' IMP biosynthetic process"/>
    <property type="evidence" value="ECO:0007669"/>
    <property type="project" value="UniProtKB-UniPathway"/>
</dbReference>
<dbReference type="InterPro" id="IPR029062">
    <property type="entry name" value="Class_I_gatase-like"/>
</dbReference>
<evidence type="ECO:0000313" key="18">
    <source>
        <dbReference type="EMBL" id="RUS68565.1"/>
    </source>
</evidence>
<keyword evidence="7" id="KW-0547">Nucleotide-binding</keyword>
<dbReference type="SUPFAM" id="SSF52317">
    <property type="entry name" value="Class I glutamine amidotransferase-like"/>
    <property type="match status" value="1"/>
</dbReference>
<evidence type="ECO:0000259" key="17">
    <source>
        <dbReference type="Pfam" id="PF22689"/>
    </source>
</evidence>
<name>A0A3S1AVP6_ELYCH</name>
<dbReference type="OrthoDB" id="6666987at2759"/>
<dbReference type="InterPro" id="IPR010073">
    <property type="entry name" value="PurL_large"/>
</dbReference>
<dbReference type="EC" id="6.3.5.3" evidence="3"/>
<feature type="domain" description="PurM-like C-terminal" evidence="16">
    <location>
        <begin position="261"/>
        <end position="419"/>
    </location>
</feature>
<dbReference type="SMART" id="SM01211">
    <property type="entry name" value="GATase_5"/>
    <property type="match status" value="1"/>
</dbReference>
<dbReference type="AlphaFoldDB" id="A0A3S1AVP6"/>
<dbReference type="InterPro" id="IPR036921">
    <property type="entry name" value="PurM-like_N_sf"/>
</dbReference>
<dbReference type="GO" id="GO:0005737">
    <property type="term" value="C:cytoplasm"/>
    <property type="evidence" value="ECO:0007669"/>
    <property type="project" value="TreeGrafter"/>
</dbReference>
<evidence type="ECO:0000256" key="5">
    <source>
        <dbReference type="ARBA" id="ARBA00022598"/>
    </source>
</evidence>
<protein>
    <recommendedName>
        <fullName evidence="15">Phosphoribosylformylglycinamidine synthase</fullName>
        <ecNumber evidence="3">6.3.5.3</ecNumber>
    </recommendedName>
    <alternativeName>
        <fullName evidence="13">Formylglycinamide ribonucleotide amidotransferase</fullName>
    </alternativeName>
    <alternativeName>
        <fullName evidence="12">Formylglycinamide ribotide amidotransferase</fullName>
    </alternativeName>
</protein>
<gene>
    <name evidence="18" type="ORF">EGW08_023673</name>
</gene>
<dbReference type="FunFam" id="3.40.50.880:FF:000008">
    <property type="entry name" value="Phosphoribosylformylglycinamidine synthase"/>
    <property type="match status" value="1"/>
</dbReference>
<dbReference type="CDD" id="cd01740">
    <property type="entry name" value="GATase1_FGAR_AT"/>
    <property type="match status" value="1"/>
</dbReference>
<dbReference type="UniPathway" id="UPA00074">
    <property type="reaction ID" value="UER00128"/>
</dbReference>
<dbReference type="SUPFAM" id="SSF53271">
    <property type="entry name" value="PRTase-like"/>
    <property type="match status" value="1"/>
</dbReference>
<comment type="pathway">
    <text evidence="1">Purine metabolism; IMP biosynthesis via de novo pathway; 5-amino-1-(5-phospho-D-ribosyl)imidazole from N(2)-formyl-N(1)-(5-phospho-D-ribosyl)glycinamide: step 1/2.</text>
</comment>
<evidence type="ECO:0000256" key="8">
    <source>
        <dbReference type="ARBA" id="ARBA00022755"/>
    </source>
</evidence>
<dbReference type="SUPFAM" id="SSF56235">
    <property type="entry name" value="N-terminal nucleophile aminohydrolases (Ntn hydrolases)"/>
    <property type="match status" value="1"/>
</dbReference>
<dbReference type="GO" id="GO:0005524">
    <property type="term" value="F:ATP binding"/>
    <property type="evidence" value="ECO:0007669"/>
    <property type="project" value="UniProtKB-KW"/>
</dbReference>
<evidence type="ECO:0000256" key="9">
    <source>
        <dbReference type="ARBA" id="ARBA00022840"/>
    </source>
</evidence>
<evidence type="ECO:0000256" key="10">
    <source>
        <dbReference type="ARBA" id="ARBA00022842"/>
    </source>
</evidence>
<dbReference type="FunFam" id="3.90.650.10:FF:000002">
    <property type="entry name" value="Phosphoribosylformylglycinamidine synthase"/>
    <property type="match status" value="1"/>
</dbReference>
<dbReference type="InterPro" id="IPR029055">
    <property type="entry name" value="Ntn_hydrolases_N"/>
</dbReference>
<evidence type="ECO:0000256" key="13">
    <source>
        <dbReference type="ARBA" id="ARBA00032632"/>
    </source>
</evidence>
<dbReference type="Pfam" id="PF13507">
    <property type="entry name" value="GATase_5"/>
    <property type="match status" value="1"/>
</dbReference>
<evidence type="ECO:0000256" key="3">
    <source>
        <dbReference type="ARBA" id="ARBA00012747"/>
    </source>
</evidence>
<keyword evidence="9" id="KW-0067">ATP-binding</keyword>
<dbReference type="FunFam" id="3.30.1330.10:FF:000005">
    <property type="entry name" value="Phosphoribosylformylglycinamidine synthase"/>
    <property type="match status" value="1"/>
</dbReference>
<organism evidence="18 19">
    <name type="scientific">Elysia chlorotica</name>
    <name type="common">Eastern emerald elysia</name>
    <name type="synonym">Sea slug</name>
    <dbReference type="NCBI Taxonomy" id="188477"/>
    <lineage>
        <taxon>Eukaryota</taxon>
        <taxon>Metazoa</taxon>
        <taxon>Spiralia</taxon>
        <taxon>Lophotrochozoa</taxon>
        <taxon>Mollusca</taxon>
        <taxon>Gastropoda</taxon>
        <taxon>Heterobranchia</taxon>
        <taxon>Euthyneura</taxon>
        <taxon>Panpulmonata</taxon>
        <taxon>Sacoglossa</taxon>
        <taxon>Placobranchoidea</taxon>
        <taxon>Plakobranchidae</taxon>
        <taxon>Elysia</taxon>
    </lineage>
</organism>
<evidence type="ECO:0000256" key="11">
    <source>
        <dbReference type="ARBA" id="ARBA00022962"/>
    </source>
</evidence>
<keyword evidence="10" id="KW-0460">Magnesium</keyword>
<evidence type="ECO:0000256" key="1">
    <source>
        <dbReference type="ARBA" id="ARBA00004920"/>
    </source>
</evidence>
<reference evidence="18 19" key="1">
    <citation type="submission" date="2019-01" db="EMBL/GenBank/DDBJ databases">
        <title>A draft genome assembly of the solar-powered sea slug Elysia chlorotica.</title>
        <authorList>
            <person name="Cai H."/>
            <person name="Li Q."/>
            <person name="Fang X."/>
            <person name="Li J."/>
            <person name="Curtis N.E."/>
            <person name="Altenburger A."/>
            <person name="Shibata T."/>
            <person name="Feng M."/>
            <person name="Maeda T."/>
            <person name="Schwartz J.A."/>
            <person name="Shigenobu S."/>
            <person name="Lundholm N."/>
            <person name="Nishiyama T."/>
            <person name="Yang H."/>
            <person name="Hasebe M."/>
            <person name="Li S."/>
            <person name="Pierce S.K."/>
            <person name="Wang J."/>
        </authorList>
    </citation>
    <scope>NUCLEOTIDE SEQUENCE [LARGE SCALE GENOMIC DNA]</scope>
    <source>
        <strain evidence="18">EC2010</strain>
        <tissue evidence="18">Whole organism of an adult</tissue>
    </source>
</reference>
<evidence type="ECO:0000256" key="12">
    <source>
        <dbReference type="ARBA" id="ARBA00029823"/>
    </source>
</evidence>
<dbReference type="Pfam" id="PF02769">
    <property type="entry name" value="AIRS_C"/>
    <property type="match status" value="2"/>
</dbReference>
<evidence type="ECO:0000256" key="15">
    <source>
        <dbReference type="ARBA" id="ARBA00071729"/>
    </source>
</evidence>
<comment type="caution">
    <text evidence="18">The sequence shown here is derived from an EMBL/GenBank/DDBJ whole genome shotgun (WGS) entry which is preliminary data.</text>
</comment>
<dbReference type="Pfam" id="PF22689">
    <property type="entry name" value="FGAR-AT_PurM_N-like"/>
    <property type="match status" value="1"/>
</dbReference>
<dbReference type="Gene3D" id="3.40.50.880">
    <property type="match status" value="1"/>
</dbReference>
<evidence type="ECO:0000256" key="6">
    <source>
        <dbReference type="ARBA" id="ARBA00022723"/>
    </source>
</evidence>
<keyword evidence="11" id="KW-0315">Glutamine amidotransferase</keyword>
<keyword evidence="19" id="KW-1185">Reference proteome</keyword>
<dbReference type="CDD" id="cd02203">
    <property type="entry name" value="PurL_repeat1"/>
    <property type="match status" value="1"/>
</dbReference>
<dbReference type="SUPFAM" id="SSF56042">
    <property type="entry name" value="PurM C-terminal domain-like"/>
    <property type="match status" value="2"/>
</dbReference>
<dbReference type="Proteomes" id="UP000271974">
    <property type="component" value="Unassembled WGS sequence"/>
</dbReference>
<evidence type="ECO:0000313" key="19">
    <source>
        <dbReference type="Proteomes" id="UP000271974"/>
    </source>
</evidence>
<dbReference type="InterPro" id="IPR010918">
    <property type="entry name" value="PurM-like_C_dom"/>
</dbReference>
<dbReference type="GO" id="GO:0004642">
    <property type="term" value="F:phosphoribosylformylglycinamidine synthase activity"/>
    <property type="evidence" value="ECO:0007669"/>
    <property type="project" value="UniProtKB-EC"/>
</dbReference>
<evidence type="ECO:0000256" key="4">
    <source>
        <dbReference type="ARBA" id="ARBA00022490"/>
    </source>
</evidence>
<keyword evidence="6" id="KW-0479">Metal-binding</keyword>
<comment type="catalytic activity">
    <reaction evidence="14">
        <text>N(2)-formyl-N(1)-(5-phospho-beta-D-ribosyl)glycinamide + L-glutamine + ATP + H2O = 2-formamido-N(1)-(5-O-phospho-beta-D-ribosyl)acetamidine + L-glutamate + ADP + phosphate + H(+)</text>
        <dbReference type="Rhea" id="RHEA:17129"/>
        <dbReference type="ChEBI" id="CHEBI:15377"/>
        <dbReference type="ChEBI" id="CHEBI:15378"/>
        <dbReference type="ChEBI" id="CHEBI:29985"/>
        <dbReference type="ChEBI" id="CHEBI:30616"/>
        <dbReference type="ChEBI" id="CHEBI:43474"/>
        <dbReference type="ChEBI" id="CHEBI:58359"/>
        <dbReference type="ChEBI" id="CHEBI:147286"/>
        <dbReference type="ChEBI" id="CHEBI:147287"/>
        <dbReference type="ChEBI" id="CHEBI:456216"/>
        <dbReference type="EC" id="6.3.5.3"/>
    </reaction>
</comment>
<evidence type="ECO:0000256" key="14">
    <source>
        <dbReference type="ARBA" id="ARBA00052585"/>
    </source>
</evidence>
<dbReference type="Gene3D" id="3.90.650.10">
    <property type="entry name" value="PurM-like C-terminal domain"/>
    <property type="match status" value="2"/>
</dbReference>
<evidence type="ECO:0000256" key="2">
    <source>
        <dbReference type="ARBA" id="ARBA00008608"/>
    </source>
</evidence>
<proteinExistence type="inferred from homology"/>
<dbReference type="CDD" id="cd02204">
    <property type="entry name" value="PurL_repeat2"/>
    <property type="match status" value="1"/>
</dbReference>
<dbReference type="PANTHER" id="PTHR10099">
    <property type="entry name" value="PHOSPHORIBOSYLFORMYLGLYCINAMIDINE SYNTHASE"/>
    <property type="match status" value="1"/>
</dbReference>
<feature type="domain" description="FGAR-AT PurM N-terminal-like" evidence="17">
    <location>
        <begin position="478"/>
        <end position="637"/>
    </location>
</feature>
<keyword evidence="5" id="KW-0436">Ligase</keyword>
<dbReference type="InterPro" id="IPR000836">
    <property type="entry name" value="PRTase_dom"/>
</dbReference>
<accession>A0A3S1AVP6</accession>
<feature type="domain" description="PurM-like C-terminal" evidence="16">
    <location>
        <begin position="687"/>
        <end position="785"/>
    </location>
</feature>
<dbReference type="STRING" id="188477.A0A3S1AVP6"/>
<dbReference type="PANTHER" id="PTHR10099:SF1">
    <property type="entry name" value="PHOSPHORIBOSYLFORMYLGLYCINAMIDINE SYNTHASE"/>
    <property type="match status" value="1"/>
</dbReference>
<dbReference type="Gene3D" id="3.40.50.2020">
    <property type="match status" value="1"/>
</dbReference>
<dbReference type="CDD" id="cd06223">
    <property type="entry name" value="PRTases_typeI"/>
    <property type="match status" value="1"/>
</dbReference>
<dbReference type="SUPFAM" id="SSF55326">
    <property type="entry name" value="PurM N-terminal domain-like"/>
    <property type="match status" value="2"/>
</dbReference>
<sequence length="1120" mass="122061">MNKTKGCPTPEAVFKAAEFVFEHAKGGYACTAMVANFGLIAFRDPNGIRPLIVGEKIDENETGRASAQEMATALGVEYREGFVKNRYIGRTFIMPESADRTNYVRRKLNPIPAEFKDKNVLLVDDSIVRAIAPFSGAATGVGGEIRDEGATGLGAKPKAGLTGFTVSNLNIPGFEQPWEAQKYGKPSHIVTPLQIMLEAPIGGAHYSNEFGRPNLTGYFRTYQQLANTSTGKSMYGYHKPIMLAGGMGNIKRMHVEKGDIKVGAKLICLGGPAMRIGLGGGAASSVVSSCENSDLDFASVQRDNAEMERRCQEVIDKCWQMGDKNPITFIHDVGAGGISNAFPELVKDGNVGGDFELRNVLVGEEGLSPLEIWSNESQERYVLSVDPQSLEFFESLCKRERCPFAVVGEAISKKHITLNDKHFGNKPVDLPMGLLFGNTPQMHIDVNTADVNQEIFDTQNVELADAIDRVLRVPAVASKSFLITIGDRSITGMVAREQMVGPWQVPVADCAVTTSTVNSLSGEAMAMGERTPVAVINAQASGRLAVAETVTNLLASDIKNIKDIRLSANWMVAAGQGDENQKLYETVRAVGMEFCPELGIAIPVGKDSMSMKSKWKDNGEEKSVTSPLSLVITGFAPVENARKTLTPLLSGENDTILVHLDVSNGAARLGGSCLLQAYNSVGFISPDVNPKDLKELFKKVSDLKYNNKVLSYHDVSDGGVFTTLAEMSFASRTGLDIYADGTDTIANLFAEEIGVVIEIKKSELSAIEDMFEDSNIRVNYVADTNSNDNIKIFARGQVAYEKSRAELQRAWAETSYNIQAIRDNSECAKQEFDSLLNKSDNGLHLHTTFDVNEDITAAFINTQKPKAAILREQGVNGHVEMAAAFTEAGFEAYDIHMSDLHAGRVTLADFKVLVACGGFSYGDVLGAGGGWAKNILFTDRLKQEFTDFFARQDTLTLGVCNGCQMLAQLKSIIPGAQNWPLFIKNKSEQFEARTSMVEIQKSDSVWFNGMAGTRAPIAVAHGEGRPLFDNSKNQDELFANEQVALKYVDGDGSTTELYPQNPNGAVNGLTAVTAANGRVLAMMPHPERVYRAVTNSWIPAEYDEYSVWMRMFRNARKWVG</sequence>
<keyword evidence="4" id="KW-0963">Cytoplasm</keyword>
<evidence type="ECO:0000259" key="16">
    <source>
        <dbReference type="Pfam" id="PF02769"/>
    </source>
</evidence>
<comment type="similarity">
    <text evidence="2">In the N-terminal section; belongs to the FGAMS family.</text>
</comment>
<keyword evidence="8" id="KW-0658">Purine biosynthesis</keyword>
<dbReference type="NCBIfam" id="NF003672">
    <property type="entry name" value="PRK05297.1"/>
    <property type="match status" value="1"/>
</dbReference>